<accession>A0A508WRQ3</accession>
<organism evidence="1">
    <name type="scientific">Sinorhizobium medicae</name>
    <dbReference type="NCBI Taxonomy" id="110321"/>
    <lineage>
        <taxon>Bacteria</taxon>
        <taxon>Pseudomonadati</taxon>
        <taxon>Pseudomonadota</taxon>
        <taxon>Alphaproteobacteria</taxon>
        <taxon>Hyphomicrobiales</taxon>
        <taxon>Rhizobiaceae</taxon>
        <taxon>Sinorhizobium/Ensifer group</taxon>
        <taxon>Sinorhizobium</taxon>
    </lineage>
</organism>
<dbReference type="AlphaFoldDB" id="A0A508WRQ3"/>
<protein>
    <submittedName>
        <fullName evidence="1">Uncharacterized protein</fullName>
    </submittedName>
</protein>
<reference evidence="1" key="1">
    <citation type="submission" date="2019-06" db="EMBL/GenBank/DDBJ databases">
        <authorList>
            <person name="Le Quere A."/>
            <person name="Colella S."/>
        </authorList>
    </citation>
    <scope>NUCLEOTIDE SEQUENCE</scope>
    <source>
        <strain evidence="1">EmedicaeMD41</strain>
    </source>
</reference>
<proteinExistence type="predicted"/>
<evidence type="ECO:0000313" key="1">
    <source>
        <dbReference type="EMBL" id="VTZ60084.1"/>
    </source>
</evidence>
<name>A0A508WRQ3_9HYPH</name>
<dbReference type="EMBL" id="CABFNB010000037">
    <property type="protein sequence ID" value="VTZ60084.1"/>
    <property type="molecule type" value="Genomic_DNA"/>
</dbReference>
<gene>
    <name evidence="1" type="ORF">EMEDMD4_1310078</name>
</gene>
<dbReference type="Proteomes" id="UP000507954">
    <property type="component" value="Unassembled WGS sequence"/>
</dbReference>
<sequence>MIQNVGSWIYYPEICIMSAALKRATRLAKVSVYDLLT</sequence>